<protein>
    <submittedName>
        <fullName evidence="2">Uncharacterized protein</fullName>
    </submittedName>
</protein>
<organism evidence="2 3">
    <name type="scientific">Hibiscus sabdariffa</name>
    <name type="common">roselle</name>
    <dbReference type="NCBI Taxonomy" id="183260"/>
    <lineage>
        <taxon>Eukaryota</taxon>
        <taxon>Viridiplantae</taxon>
        <taxon>Streptophyta</taxon>
        <taxon>Embryophyta</taxon>
        <taxon>Tracheophyta</taxon>
        <taxon>Spermatophyta</taxon>
        <taxon>Magnoliopsida</taxon>
        <taxon>eudicotyledons</taxon>
        <taxon>Gunneridae</taxon>
        <taxon>Pentapetalae</taxon>
        <taxon>rosids</taxon>
        <taxon>malvids</taxon>
        <taxon>Malvales</taxon>
        <taxon>Malvaceae</taxon>
        <taxon>Malvoideae</taxon>
        <taxon>Hibiscus</taxon>
    </lineage>
</organism>
<dbReference type="Proteomes" id="UP001472677">
    <property type="component" value="Unassembled WGS sequence"/>
</dbReference>
<name>A0ABR2EFS9_9ROSI</name>
<keyword evidence="3" id="KW-1185">Reference proteome</keyword>
<dbReference type="EMBL" id="JBBPBM010000014">
    <property type="protein sequence ID" value="KAK8560107.1"/>
    <property type="molecule type" value="Genomic_DNA"/>
</dbReference>
<accession>A0ABR2EFS9</accession>
<evidence type="ECO:0000256" key="1">
    <source>
        <dbReference type="SAM" id="MobiDB-lite"/>
    </source>
</evidence>
<comment type="caution">
    <text evidence="2">The sequence shown here is derived from an EMBL/GenBank/DDBJ whole genome shotgun (WGS) entry which is preliminary data.</text>
</comment>
<proteinExistence type="predicted"/>
<evidence type="ECO:0000313" key="3">
    <source>
        <dbReference type="Proteomes" id="UP001472677"/>
    </source>
</evidence>
<evidence type="ECO:0000313" key="2">
    <source>
        <dbReference type="EMBL" id="KAK8560107.1"/>
    </source>
</evidence>
<gene>
    <name evidence="2" type="ORF">V6N12_012910</name>
</gene>
<sequence length="115" mass="12689">MIGLWAYSNNLPAKHVVPKVKDFELFTVNDLRWELVADTVVRNGEIFELRELPDCRRQRPIKRLGFEYKLGDFKNVGVAFGESSLAENSDGAAGIGGGEPLTGDTHVLENSGKSL</sequence>
<reference evidence="2 3" key="1">
    <citation type="journal article" date="2024" name="G3 (Bethesda)">
        <title>Genome assembly of Hibiscus sabdariffa L. provides insights into metabolisms of medicinal natural products.</title>
        <authorList>
            <person name="Kim T."/>
        </authorList>
    </citation>
    <scope>NUCLEOTIDE SEQUENCE [LARGE SCALE GENOMIC DNA]</scope>
    <source>
        <strain evidence="2">TK-2024</strain>
        <tissue evidence="2">Old leaves</tissue>
    </source>
</reference>
<feature type="region of interest" description="Disordered" evidence="1">
    <location>
        <begin position="88"/>
        <end position="115"/>
    </location>
</feature>